<feature type="transmembrane region" description="Helical" evidence="1">
    <location>
        <begin position="181"/>
        <end position="203"/>
    </location>
</feature>
<organism evidence="2 3">
    <name type="scientific">Aduncisulcus paluster</name>
    <dbReference type="NCBI Taxonomy" id="2918883"/>
    <lineage>
        <taxon>Eukaryota</taxon>
        <taxon>Metamonada</taxon>
        <taxon>Carpediemonas-like organisms</taxon>
        <taxon>Aduncisulcus</taxon>
    </lineage>
</organism>
<comment type="caution">
    <text evidence="2">The sequence shown here is derived from an EMBL/GenBank/DDBJ whole genome shotgun (WGS) entry which is preliminary data.</text>
</comment>
<dbReference type="EMBL" id="BQXS01010833">
    <property type="protein sequence ID" value="GKT34574.1"/>
    <property type="molecule type" value="Genomic_DNA"/>
</dbReference>
<proteinExistence type="predicted"/>
<keyword evidence="1" id="KW-1133">Transmembrane helix</keyword>
<protein>
    <submittedName>
        <fullName evidence="2">Uncharacterized protein</fullName>
    </submittedName>
</protein>
<gene>
    <name evidence="2" type="ORF">ADUPG1_007906</name>
</gene>
<accession>A0ABQ5KT61</accession>
<evidence type="ECO:0000313" key="2">
    <source>
        <dbReference type="EMBL" id="GKT34574.1"/>
    </source>
</evidence>
<keyword evidence="1" id="KW-0812">Transmembrane</keyword>
<evidence type="ECO:0000256" key="1">
    <source>
        <dbReference type="SAM" id="Phobius"/>
    </source>
</evidence>
<name>A0ABQ5KT61_9EUKA</name>
<keyword evidence="3" id="KW-1185">Reference proteome</keyword>
<feature type="non-terminal residue" evidence="2">
    <location>
        <position position="1"/>
    </location>
</feature>
<evidence type="ECO:0000313" key="3">
    <source>
        <dbReference type="Proteomes" id="UP001057375"/>
    </source>
</evidence>
<reference evidence="2" key="1">
    <citation type="submission" date="2022-03" db="EMBL/GenBank/DDBJ databases">
        <title>Draft genome sequence of Aduncisulcus paluster, a free-living microaerophilic Fornicata.</title>
        <authorList>
            <person name="Yuyama I."/>
            <person name="Kume K."/>
            <person name="Tamura T."/>
            <person name="Inagaki Y."/>
            <person name="Hashimoto T."/>
        </authorList>
    </citation>
    <scope>NUCLEOTIDE SEQUENCE</scope>
    <source>
        <strain evidence="2">NY0171</strain>
    </source>
</reference>
<sequence>KIEFREQVINVTNMNFSYFDDGATYDEEELSSLMGGQLDLEWELSDTCTDCIANVYLVPVQKKLFDLVWSEESFDNYLDDEPESILVRSSYDINNLILTINLPDKFALLEYSWKVMFIPAESDPIHPNSSLTATDDTSSDQFTDTAMGPSYFEVLPSYGSSMSTQWMYGGDDEPNDDGNTVLLVLLVGFGVLALLAIGLIIILV</sequence>
<dbReference type="Proteomes" id="UP001057375">
    <property type="component" value="Unassembled WGS sequence"/>
</dbReference>
<keyword evidence="1" id="KW-0472">Membrane</keyword>